<name>A0ABU9VPS8_9CLOT</name>
<dbReference type="PANTHER" id="PTHR43155:SF2">
    <property type="entry name" value="CYCLIC DI-GMP PHOSPHODIESTERASE PA4108"/>
    <property type="match status" value="1"/>
</dbReference>
<dbReference type="PANTHER" id="PTHR43155">
    <property type="entry name" value="CYCLIC DI-GMP PHOSPHODIESTERASE PA4108-RELATED"/>
    <property type="match status" value="1"/>
</dbReference>
<dbReference type="RefSeq" id="WP_343184545.1">
    <property type="nucleotide sequence ID" value="NZ_JBCITM010000001.1"/>
</dbReference>
<dbReference type="EC" id="3.1.4.-" evidence="3"/>
<keyword evidence="1" id="KW-0175">Coiled coil</keyword>
<dbReference type="InterPro" id="IPR037522">
    <property type="entry name" value="HD_GYP_dom"/>
</dbReference>
<sequence>MLEVSCRILMPGMMLAKSVHSSAGILLLKEGEMIQPHTLDQLKAHEIEKIYIKWPESGLQKDIKAVKDETRQKALSFVEETFKSAYHSQVLELEQLRRQVDILLQEIISHDNVLVSLTSLRSIDDYTFGHSVNVCVLSLIVGITLEMSPEDLRILGMGAMVHDIGKLFVNQNLLQKPETLNASEYAEMKMHATLGVAVIGNEQVDERILEIIRYHHEWYNGSGYPDGLVGDEIPLMARIVAICDVYDALTSDRVYKEKISAQEALEYLICMGDRQFDFRLLRQFLKYIRVYAIGMVVRLTTGEQASVLSNNPHWPTRPVVQVTTDAAGNSVKEYRVIDLSRKLGIDII</sequence>
<keyword evidence="4" id="KW-1185">Reference proteome</keyword>
<gene>
    <name evidence="3" type="ORF">AAIG11_01670</name>
</gene>
<feature type="domain" description="HD-GYP" evidence="2">
    <location>
        <begin position="105"/>
        <end position="300"/>
    </location>
</feature>
<dbReference type="SUPFAM" id="SSF109604">
    <property type="entry name" value="HD-domain/PDEase-like"/>
    <property type="match status" value="1"/>
</dbReference>
<proteinExistence type="predicted"/>
<dbReference type="EMBL" id="JBCITM010000001">
    <property type="protein sequence ID" value="MEN1759170.1"/>
    <property type="molecule type" value="Genomic_DNA"/>
</dbReference>
<feature type="coiled-coil region" evidence="1">
    <location>
        <begin position="86"/>
        <end position="113"/>
    </location>
</feature>
<dbReference type="PROSITE" id="PS51832">
    <property type="entry name" value="HD_GYP"/>
    <property type="match status" value="1"/>
</dbReference>
<dbReference type="InterPro" id="IPR003607">
    <property type="entry name" value="HD/PDEase_dom"/>
</dbReference>
<evidence type="ECO:0000259" key="2">
    <source>
        <dbReference type="PROSITE" id="PS51832"/>
    </source>
</evidence>
<evidence type="ECO:0000256" key="1">
    <source>
        <dbReference type="SAM" id="Coils"/>
    </source>
</evidence>
<protein>
    <submittedName>
        <fullName evidence="3">HD-GYP domain-containing protein</fullName>
        <ecNumber evidence="3">3.1.4.-</ecNumber>
    </submittedName>
</protein>
<accession>A0ABU9VPS8</accession>
<reference evidence="3 4" key="1">
    <citation type="submission" date="2024-04" db="EMBL/GenBank/DDBJ databases">
        <title>Genome sequencing and metabolic network reconstruction of aminoacids and betaine degradation by Anoxynatronum sibiricum.</title>
        <authorList>
            <person name="Detkova E.N."/>
            <person name="Boltjanskaja Y.V."/>
            <person name="Mardanov A.V."/>
            <person name="Kevbrin V."/>
        </authorList>
    </citation>
    <scope>NUCLEOTIDE SEQUENCE [LARGE SCALE GENOMIC DNA]</scope>
    <source>
        <strain evidence="3 4">Z-7981</strain>
    </source>
</reference>
<dbReference type="GO" id="GO:0016787">
    <property type="term" value="F:hydrolase activity"/>
    <property type="evidence" value="ECO:0007669"/>
    <property type="project" value="UniProtKB-KW"/>
</dbReference>
<dbReference type="Gene3D" id="1.10.3210.10">
    <property type="entry name" value="Hypothetical protein af1432"/>
    <property type="match status" value="1"/>
</dbReference>
<dbReference type="SMART" id="SM00471">
    <property type="entry name" value="HDc"/>
    <property type="match status" value="1"/>
</dbReference>
<evidence type="ECO:0000313" key="3">
    <source>
        <dbReference type="EMBL" id="MEN1759170.1"/>
    </source>
</evidence>
<comment type="caution">
    <text evidence="3">The sequence shown here is derived from an EMBL/GenBank/DDBJ whole genome shotgun (WGS) entry which is preliminary data.</text>
</comment>
<evidence type="ECO:0000313" key="4">
    <source>
        <dbReference type="Proteomes" id="UP001407405"/>
    </source>
</evidence>
<dbReference type="Proteomes" id="UP001407405">
    <property type="component" value="Unassembled WGS sequence"/>
</dbReference>
<organism evidence="3 4">
    <name type="scientific">Anoxynatronum sibiricum</name>
    <dbReference type="NCBI Taxonomy" id="210623"/>
    <lineage>
        <taxon>Bacteria</taxon>
        <taxon>Bacillati</taxon>
        <taxon>Bacillota</taxon>
        <taxon>Clostridia</taxon>
        <taxon>Eubacteriales</taxon>
        <taxon>Clostridiaceae</taxon>
        <taxon>Anoxynatronum</taxon>
    </lineage>
</organism>
<keyword evidence="3" id="KW-0378">Hydrolase</keyword>
<dbReference type="Pfam" id="PF13487">
    <property type="entry name" value="HD_5"/>
    <property type="match status" value="1"/>
</dbReference>
<dbReference type="CDD" id="cd00077">
    <property type="entry name" value="HDc"/>
    <property type="match status" value="1"/>
</dbReference>